<sequence>MAHGEEPGGDEAHSHDDVQRMYIVLHPEAAAPSRRSKRQIPARRDTSSSSRKTLTTAANRSTSPSSSPTLFATNVVVDQHSKVSS</sequence>
<reference evidence="2" key="3">
    <citation type="submission" date="2015-04" db="UniProtKB">
        <authorList>
            <consortium name="EnsemblPlants"/>
        </authorList>
    </citation>
    <scope>IDENTIFICATION</scope>
</reference>
<dbReference type="EnsemblPlants" id="LPERR02G03050.1">
    <property type="protein sequence ID" value="LPERR02G03050.1"/>
    <property type="gene ID" value="LPERR02G03050"/>
</dbReference>
<accession>A0A0D9VC38</accession>
<keyword evidence="3" id="KW-1185">Reference proteome</keyword>
<feature type="compositionally biased region" description="Basic and acidic residues" evidence="1">
    <location>
        <begin position="1"/>
        <end position="19"/>
    </location>
</feature>
<feature type="region of interest" description="Disordered" evidence="1">
    <location>
        <begin position="1"/>
        <end position="70"/>
    </location>
</feature>
<name>A0A0D9VC38_9ORYZ</name>
<evidence type="ECO:0000313" key="3">
    <source>
        <dbReference type="Proteomes" id="UP000032180"/>
    </source>
</evidence>
<protein>
    <submittedName>
        <fullName evidence="2">Uncharacterized protein</fullName>
    </submittedName>
</protein>
<dbReference type="AlphaFoldDB" id="A0A0D9VC38"/>
<reference evidence="3" key="2">
    <citation type="submission" date="2013-12" db="EMBL/GenBank/DDBJ databases">
        <authorList>
            <person name="Yu Y."/>
            <person name="Lee S."/>
            <person name="de Baynast K."/>
            <person name="Wissotski M."/>
            <person name="Liu L."/>
            <person name="Talag J."/>
            <person name="Goicoechea J."/>
            <person name="Angelova A."/>
            <person name="Jetty R."/>
            <person name="Kudrna D."/>
            <person name="Golser W."/>
            <person name="Rivera L."/>
            <person name="Zhang J."/>
            <person name="Wing R."/>
        </authorList>
    </citation>
    <scope>NUCLEOTIDE SEQUENCE</scope>
</reference>
<feature type="compositionally biased region" description="Polar residues" evidence="1">
    <location>
        <begin position="47"/>
        <end position="70"/>
    </location>
</feature>
<dbReference type="Gramene" id="LPERR02G03050.1">
    <property type="protein sequence ID" value="LPERR02G03050.1"/>
    <property type="gene ID" value="LPERR02G03050"/>
</dbReference>
<proteinExistence type="predicted"/>
<evidence type="ECO:0000256" key="1">
    <source>
        <dbReference type="SAM" id="MobiDB-lite"/>
    </source>
</evidence>
<dbReference type="Proteomes" id="UP000032180">
    <property type="component" value="Chromosome 2"/>
</dbReference>
<dbReference type="HOGENOM" id="CLU_2515909_0_0_1"/>
<evidence type="ECO:0000313" key="2">
    <source>
        <dbReference type="EnsemblPlants" id="LPERR02G03050.1"/>
    </source>
</evidence>
<reference evidence="2 3" key="1">
    <citation type="submission" date="2012-08" db="EMBL/GenBank/DDBJ databases">
        <title>Oryza genome evolution.</title>
        <authorList>
            <person name="Wing R.A."/>
        </authorList>
    </citation>
    <scope>NUCLEOTIDE SEQUENCE</scope>
</reference>
<organism evidence="2 3">
    <name type="scientific">Leersia perrieri</name>
    <dbReference type="NCBI Taxonomy" id="77586"/>
    <lineage>
        <taxon>Eukaryota</taxon>
        <taxon>Viridiplantae</taxon>
        <taxon>Streptophyta</taxon>
        <taxon>Embryophyta</taxon>
        <taxon>Tracheophyta</taxon>
        <taxon>Spermatophyta</taxon>
        <taxon>Magnoliopsida</taxon>
        <taxon>Liliopsida</taxon>
        <taxon>Poales</taxon>
        <taxon>Poaceae</taxon>
        <taxon>BOP clade</taxon>
        <taxon>Oryzoideae</taxon>
        <taxon>Oryzeae</taxon>
        <taxon>Oryzinae</taxon>
        <taxon>Leersia</taxon>
    </lineage>
</organism>